<dbReference type="PANTHER" id="PTHR23169:SF10">
    <property type="entry name" value="PERIPLAKIN"/>
    <property type="match status" value="1"/>
</dbReference>
<evidence type="ECO:0000259" key="13">
    <source>
        <dbReference type="Pfam" id="PF17902"/>
    </source>
</evidence>
<feature type="coiled-coil region" evidence="12">
    <location>
        <begin position="899"/>
        <end position="926"/>
    </location>
</feature>
<dbReference type="GeneTree" id="ENSGT00940000153578"/>
<evidence type="ECO:0000256" key="6">
    <source>
        <dbReference type="ARBA" id="ARBA00022553"/>
    </source>
</evidence>
<dbReference type="FunFam" id="1.20.58.60:FF:000109">
    <property type="entry name" value="Periplakin"/>
    <property type="match status" value="1"/>
</dbReference>
<dbReference type="GO" id="GO:0042060">
    <property type="term" value="P:wound healing"/>
    <property type="evidence" value="ECO:0007669"/>
    <property type="project" value="TreeGrafter"/>
</dbReference>
<dbReference type="GO" id="GO:0030057">
    <property type="term" value="C:desmosome"/>
    <property type="evidence" value="ECO:0007669"/>
    <property type="project" value="UniProtKB-SubCell"/>
</dbReference>
<evidence type="ECO:0000256" key="10">
    <source>
        <dbReference type="ARBA" id="ARBA00023212"/>
    </source>
</evidence>
<gene>
    <name evidence="16" type="primary">PPL</name>
    <name evidence="16" type="synonym">ppl</name>
</gene>
<dbReference type="Gene3D" id="2.30.30.40">
    <property type="entry name" value="SH3 Domains"/>
    <property type="match status" value="1"/>
</dbReference>
<evidence type="ECO:0000259" key="15">
    <source>
        <dbReference type="Pfam" id="PF26346"/>
    </source>
</evidence>
<dbReference type="GO" id="GO:0005198">
    <property type="term" value="F:structural molecule activity"/>
    <property type="evidence" value="ECO:0007669"/>
    <property type="project" value="TreeGrafter"/>
</dbReference>
<dbReference type="PANTHER" id="PTHR23169">
    <property type="entry name" value="ENVOPLAKIN"/>
    <property type="match status" value="1"/>
</dbReference>
<dbReference type="SUPFAM" id="SSF46966">
    <property type="entry name" value="Spectrin repeat"/>
    <property type="match status" value="3"/>
</dbReference>
<dbReference type="InterPro" id="IPR043197">
    <property type="entry name" value="Plakin"/>
</dbReference>
<evidence type="ECO:0000313" key="17">
    <source>
        <dbReference type="Proteomes" id="UP000694620"/>
    </source>
</evidence>
<dbReference type="GO" id="GO:0001533">
    <property type="term" value="C:cornified envelope"/>
    <property type="evidence" value="ECO:0007669"/>
    <property type="project" value="UniProtKB-ARBA"/>
</dbReference>
<evidence type="ECO:0000256" key="12">
    <source>
        <dbReference type="SAM" id="Coils"/>
    </source>
</evidence>
<keyword evidence="4" id="KW-0728">SH3 domain</keyword>
<dbReference type="SUPFAM" id="SSF75399">
    <property type="entry name" value="Plakin repeat"/>
    <property type="match status" value="1"/>
</dbReference>
<feature type="coiled-coil region" evidence="12">
    <location>
        <begin position="1070"/>
        <end position="1164"/>
    </location>
</feature>
<feature type="domain" description="Periplakin/Envoplakin N-terminal" evidence="14">
    <location>
        <begin position="32"/>
        <end position="123"/>
    </location>
</feature>
<dbReference type="InterPro" id="IPR041615">
    <property type="entry name" value="Desmoplakin_SH3"/>
</dbReference>
<dbReference type="Pfam" id="PF26346">
    <property type="entry name" value="Plectin_PPL"/>
    <property type="match status" value="2"/>
</dbReference>
<evidence type="ECO:0000256" key="8">
    <source>
        <dbReference type="ARBA" id="ARBA00022949"/>
    </source>
</evidence>
<keyword evidence="10" id="KW-0206">Cytoskeleton</keyword>
<evidence type="ECO:0000256" key="4">
    <source>
        <dbReference type="ARBA" id="ARBA00022443"/>
    </source>
</evidence>
<evidence type="ECO:0000256" key="2">
    <source>
        <dbReference type="ARBA" id="ARBA00004568"/>
    </source>
</evidence>
<feature type="domain" description="Periplakin-like plectin repeat" evidence="15">
    <location>
        <begin position="1244"/>
        <end position="1404"/>
    </location>
</feature>
<evidence type="ECO:0000256" key="9">
    <source>
        <dbReference type="ARBA" id="ARBA00023054"/>
    </source>
</evidence>
<organism evidence="16 17">
    <name type="scientific">Erpetoichthys calabaricus</name>
    <name type="common">Rope fish</name>
    <name type="synonym">Calamoichthys calabaricus</name>
    <dbReference type="NCBI Taxonomy" id="27687"/>
    <lineage>
        <taxon>Eukaryota</taxon>
        <taxon>Metazoa</taxon>
        <taxon>Chordata</taxon>
        <taxon>Craniata</taxon>
        <taxon>Vertebrata</taxon>
        <taxon>Euteleostomi</taxon>
        <taxon>Actinopterygii</taxon>
        <taxon>Polypteriformes</taxon>
        <taxon>Polypteridae</taxon>
        <taxon>Erpetoichthys</taxon>
    </lineage>
</organism>
<evidence type="ECO:0000256" key="3">
    <source>
        <dbReference type="ARBA" id="ARBA00009109"/>
    </source>
</evidence>
<proteinExistence type="inferred from homology"/>
<accession>A0A8C4XAG4</accession>
<name>A0A8C4XAG4_ERPCA</name>
<evidence type="ECO:0000256" key="7">
    <source>
        <dbReference type="ARBA" id="ARBA00022737"/>
    </source>
</evidence>
<feature type="coiled-coil region" evidence="12">
    <location>
        <begin position="15"/>
        <end position="49"/>
    </location>
</feature>
<dbReference type="GO" id="GO:0031424">
    <property type="term" value="P:keratinization"/>
    <property type="evidence" value="ECO:0007669"/>
    <property type="project" value="UniProtKB-KW"/>
</dbReference>
<sequence>MSLFKKKSSKSNVALTQTKTQASELSELIERLQKDADEVEKNIIDCDDKLRKDIDRIRGGKSYQYYNDIEGKIAESNKLLKVLEVSAADAHKLKHPQAAMIEEDIRQMKQRILKLQAESDRTYKTSQTDNIPRIDWVKIIDEKQAALNNKGFGADLPSVDKQVEEHILFHSEVEAIAPHINQNQNKEYVSGVNVKYNKLLNNSQARQNDLNSLRDYMQRCTNELYWLDQQQEDRISYDWSDKNLDYMSRQRQYENFINKHLEPKEAAVTKLHEDAQNLLAENHPGRNAIEAHAEAVHADWKQYLNLMICEEQHLKYMNDYHKYNRDAKDTQDLLKKLDNELNHKYNPEFKDIYQTETLIHDLDDQIKALDQHDEVIKSLQKRSQQVLPLKYRRETPLKPIPVEALCDYDGDKGSIVRGEKYTLSKNNTSMWDVVDSEGKKITAPGVAFIVPPTDVDAVTFADNLANQQKGLKQKAANSKAALAKRYEELKKEKPTGFDEQEQQCRQLMSGLDKVYNDLDRQEKDVYSRLRPPLDQNHPIQDSTERLNDLMTIKGSVRRIEPEKSSKIREAEVFLSKNPSCASAPQLYNKVNDARTKYDKVDLLLTSAEDKFDKSNRLENSLHKGRTMLATYENRLAREEIAPSDLRSLENTQQELAAMNNELKSKRSTLSETEQNLQASKLCCENLTNKLQEHCPDIDRQESEVRKLNKRYENLNKQINTRSQELQKAKVAYGNYRNDYDSLNSWMSQVPDYSPRETDDPRQIDTKLKNQRNLLTDISRKEVEMENVTKSAQQYQEAVKNYETEAEKFRSVLDLEDGVAPQSYKKHKLESPAVKVKNEEAAMGAKFTEVSAVNKQRLQNLEFAQSLLNQQSEVPLVQQTFQTQRAERPGEEPWRIKKQLDDEIHRREQLEIELKTVQNEIYTLEGLKPQDTLVKKELIRKVPDPQLDEDYRKMQERVAEEQRRTRTLETELETLRVKLRGFETEKREGAQQYVVKEVLRIEKDKEQEEEVLRLKEELEELRRQKAAKENELVILQKQVNVFSQERTKELEKITEKEVIKIQNDPQLESEYRMLMDSKQKEIEARKKLEQELLFLQEKLRRLEKEKAIAEEKITIKEVLKVEKDLALGREVDSLRQEYEDEKAKNRSLQREQSDLLSRINLLENEKSKPIVQEKVREIVRPDPKTESEVSSLRFELAEQQRRCRDAELQLKTIQDELLLLRNRGPQVEYKEIIKEVIKYKTDPETERELETLRNDIIDKTRRIERSEIEVTQLKDEIQRWKDAKPQVQIKEVINEVLQYKEDPKTKEEVESLRVRLAEEQKKRIELEREKAANEEKIRQKEIELSQVKEKVVQQEVVKMETDPILKSECNTFMQNIANEQKQKEALKEEIIRLQLRKTELEHQLEDLERERQARREAELEIQKLRIRLGELELKEKENRDKVTVKQKVVLQQDPQQEKEHALLKLQLEEEIHRRQLLEKDFQATADKQVTLEKMEVREKVIFSEKVQVEKDPEAEQEIEKLKTTLEEESKRRRELESELQQLLSKVSEVEFSNTKYLKELDYMREENQQLKLDKNQLENDVRQLQTDIHISVKESKDITESPLMDSGRNLELRVESLQKELDELRSITNDKDQEIAKLQKNLSSMRIKREQRESHLKRSIVVIDPDTGKEMTPEEAHRIGLIDWKMFVNLQNQECDWEEISMKGPNGESSVLHDRKSGKKFSIDDAIKSGKITRDHLRRFHNKELSIQEFAIMVSGKA</sequence>
<dbReference type="Ensembl" id="ENSECRT00000016885.1">
    <property type="protein sequence ID" value="ENSECRP00000016590.1"/>
    <property type="gene ID" value="ENSECRG00000011044.1"/>
</dbReference>
<dbReference type="InterPro" id="IPR055419">
    <property type="entry name" value="Spectrin_PEPL/EVPL"/>
</dbReference>
<dbReference type="Pfam" id="PF17902">
    <property type="entry name" value="SH3_10"/>
    <property type="match status" value="1"/>
</dbReference>
<protein>
    <submittedName>
        <fullName evidence="16">Periplakin</fullName>
    </submittedName>
</protein>
<comment type="similarity">
    <text evidence="3">Belongs to the plakin or cytolinker family.</text>
</comment>
<comment type="subcellular location">
    <subcellularLocation>
        <location evidence="2">Cell junction</location>
        <location evidence="2">Desmosome</location>
    </subcellularLocation>
    <subcellularLocation>
        <location evidence="1">Cytoplasm</location>
        <location evidence="1">Cytoskeleton</location>
    </subcellularLocation>
</comment>
<keyword evidence="8" id="KW-0965">Cell junction</keyword>
<keyword evidence="6" id="KW-0597">Phosphoprotein</keyword>
<dbReference type="GO" id="GO:0005737">
    <property type="term" value="C:cytoplasm"/>
    <property type="evidence" value="ECO:0007669"/>
    <property type="project" value="TreeGrafter"/>
</dbReference>
<feature type="coiled-coil region" evidence="12">
    <location>
        <begin position="320"/>
        <end position="382"/>
    </location>
</feature>
<evidence type="ECO:0000256" key="1">
    <source>
        <dbReference type="ARBA" id="ARBA00004245"/>
    </source>
</evidence>
<reference evidence="16" key="1">
    <citation type="submission" date="2021-06" db="EMBL/GenBank/DDBJ databases">
        <authorList>
            <consortium name="Wellcome Sanger Institute Data Sharing"/>
        </authorList>
    </citation>
    <scope>NUCLEOTIDE SEQUENCE [LARGE SCALE GENOMIC DNA]</scope>
</reference>
<keyword evidence="5" id="KW-0963">Cytoplasm</keyword>
<reference evidence="16" key="3">
    <citation type="submission" date="2025-09" db="UniProtKB">
        <authorList>
            <consortium name="Ensembl"/>
        </authorList>
    </citation>
    <scope>IDENTIFICATION</scope>
</reference>
<feature type="coiled-coil region" evidence="12">
    <location>
        <begin position="1510"/>
        <end position="1640"/>
    </location>
</feature>
<dbReference type="InterPro" id="IPR001101">
    <property type="entry name" value="Plectin_repeat"/>
</dbReference>
<dbReference type="InterPro" id="IPR035915">
    <property type="entry name" value="Plakin_repeat_sf"/>
</dbReference>
<evidence type="ECO:0000313" key="16">
    <source>
        <dbReference type="Ensembl" id="ENSECRP00000016590.1"/>
    </source>
</evidence>
<feature type="coiled-coil region" evidence="12">
    <location>
        <begin position="1308"/>
        <end position="1440"/>
    </location>
</feature>
<dbReference type="InterPro" id="IPR018159">
    <property type="entry name" value="Spectrin/alpha-actinin"/>
</dbReference>
<dbReference type="SMART" id="SM00150">
    <property type="entry name" value="SPEC"/>
    <property type="match status" value="4"/>
</dbReference>
<dbReference type="GO" id="GO:0005882">
    <property type="term" value="C:intermediate filament"/>
    <property type="evidence" value="ECO:0007669"/>
    <property type="project" value="TreeGrafter"/>
</dbReference>
<evidence type="ECO:0000259" key="14">
    <source>
        <dbReference type="Pfam" id="PF23160"/>
    </source>
</evidence>
<dbReference type="FunFam" id="1.20.58.60:FF:000030">
    <property type="entry name" value="Short stop, isoform K"/>
    <property type="match status" value="1"/>
</dbReference>
<dbReference type="Pfam" id="PF23160">
    <property type="entry name" value="Spectrin_1st_PEPL"/>
    <property type="match status" value="1"/>
</dbReference>
<dbReference type="Gene3D" id="1.20.58.60">
    <property type="match status" value="4"/>
</dbReference>
<feature type="coiled-coil region" evidence="12">
    <location>
        <begin position="1248"/>
        <end position="1282"/>
    </location>
</feature>
<dbReference type="Proteomes" id="UP000694620">
    <property type="component" value="Chromosome 11"/>
</dbReference>
<dbReference type="FunFam" id="2.30.30.40:FF:000088">
    <property type="entry name" value="Periplakin"/>
    <property type="match status" value="1"/>
</dbReference>
<evidence type="ECO:0000256" key="5">
    <source>
        <dbReference type="ARBA" id="ARBA00022490"/>
    </source>
</evidence>
<feature type="coiled-coil region" evidence="12">
    <location>
        <begin position="950"/>
        <end position="1044"/>
    </location>
</feature>
<feature type="domain" description="Desmoplakin SH3" evidence="13">
    <location>
        <begin position="388"/>
        <end position="451"/>
    </location>
</feature>
<evidence type="ECO:0000256" key="11">
    <source>
        <dbReference type="ARBA" id="ARBA00023249"/>
    </source>
</evidence>
<dbReference type="InterPro" id="IPR058847">
    <property type="entry name" value="Plectin_PPL"/>
</dbReference>
<keyword evidence="9 12" id="KW-0175">Coiled coil</keyword>
<dbReference type="SMART" id="SM00250">
    <property type="entry name" value="PLEC"/>
    <property type="match status" value="2"/>
</dbReference>
<keyword evidence="7" id="KW-0677">Repeat</keyword>
<feature type="coiled-coil region" evidence="12">
    <location>
        <begin position="777"/>
        <end position="811"/>
    </location>
</feature>
<dbReference type="GO" id="GO:0045104">
    <property type="term" value="P:intermediate filament cytoskeleton organization"/>
    <property type="evidence" value="ECO:0007669"/>
    <property type="project" value="InterPro"/>
</dbReference>
<dbReference type="GO" id="GO:0045296">
    <property type="term" value="F:cadherin binding"/>
    <property type="evidence" value="ECO:0007669"/>
    <property type="project" value="TreeGrafter"/>
</dbReference>
<keyword evidence="11" id="KW-0417">Keratinization</keyword>
<dbReference type="FunFam" id="3.30.160.780:FF:000001">
    <property type="entry name" value="Plectin a"/>
    <property type="match status" value="1"/>
</dbReference>
<keyword evidence="17" id="KW-1185">Reference proteome</keyword>
<dbReference type="Gene3D" id="3.30.160.780">
    <property type="match status" value="1"/>
</dbReference>
<reference evidence="16" key="2">
    <citation type="submission" date="2025-08" db="UniProtKB">
        <authorList>
            <consortium name="Ensembl"/>
        </authorList>
    </citation>
    <scope>IDENTIFICATION</scope>
</reference>
<feature type="domain" description="Periplakin-like plectin repeat" evidence="15">
    <location>
        <begin position="1005"/>
        <end position="1167"/>
    </location>
</feature>
<feature type="coiled-coil region" evidence="12">
    <location>
        <begin position="645"/>
        <end position="731"/>
    </location>
</feature>
<feature type="coiled-coil region" evidence="12">
    <location>
        <begin position="1188"/>
        <end position="1222"/>
    </location>
</feature>